<dbReference type="EMBL" id="CP001110">
    <property type="protein sequence ID" value="ACF42540.1"/>
    <property type="molecule type" value="Genomic_DNA"/>
</dbReference>
<dbReference type="HOGENOM" id="CLU_3064488_0_0_10"/>
<dbReference type="Proteomes" id="UP000002724">
    <property type="component" value="Chromosome"/>
</dbReference>
<dbReference type="AlphaFoldDB" id="B4SBB9"/>
<name>B4SBB9_PELPB</name>
<keyword evidence="2" id="KW-1185">Reference proteome</keyword>
<evidence type="ECO:0000313" key="1">
    <source>
        <dbReference type="EMBL" id="ACF42540.1"/>
    </source>
</evidence>
<sequence>MYVFVSVFFIFSESDLSHLLNFCADMRATNLKNLLLSLALLLLSIVAPEGGVF</sequence>
<evidence type="ECO:0000313" key="2">
    <source>
        <dbReference type="Proteomes" id="UP000002724"/>
    </source>
</evidence>
<reference evidence="1 2" key="1">
    <citation type="submission" date="2008-06" db="EMBL/GenBank/DDBJ databases">
        <title>Complete sequence of Pelodictyon phaeoclathratiforme BU-1.</title>
        <authorList>
            <consortium name="US DOE Joint Genome Institute"/>
            <person name="Lucas S."/>
            <person name="Copeland A."/>
            <person name="Lapidus A."/>
            <person name="Glavina del Rio T."/>
            <person name="Dalin E."/>
            <person name="Tice H."/>
            <person name="Bruce D."/>
            <person name="Goodwin L."/>
            <person name="Pitluck S."/>
            <person name="Schmutz J."/>
            <person name="Larimer F."/>
            <person name="Land M."/>
            <person name="Hauser L."/>
            <person name="Kyrpides N."/>
            <person name="Mikhailova N."/>
            <person name="Liu Z."/>
            <person name="Li T."/>
            <person name="Zhao F."/>
            <person name="Overmann J."/>
            <person name="Bryant D.A."/>
            <person name="Richardson P."/>
        </authorList>
    </citation>
    <scope>NUCLEOTIDE SEQUENCE [LARGE SCALE GENOMIC DNA]</scope>
    <source>
        <strain evidence="2">DSM 5477 / BU-1</strain>
    </source>
</reference>
<accession>B4SBB9</accession>
<dbReference type="KEGG" id="pph:Ppha_0203"/>
<proteinExistence type="predicted"/>
<protein>
    <submittedName>
        <fullName evidence="1">Uncharacterized protein</fullName>
    </submittedName>
</protein>
<organism evidence="1 2">
    <name type="scientific">Pelodictyon phaeoclathratiforme (strain DSM 5477 / BU-1)</name>
    <dbReference type="NCBI Taxonomy" id="324925"/>
    <lineage>
        <taxon>Bacteria</taxon>
        <taxon>Pseudomonadati</taxon>
        <taxon>Chlorobiota</taxon>
        <taxon>Chlorobiia</taxon>
        <taxon>Chlorobiales</taxon>
        <taxon>Chlorobiaceae</taxon>
        <taxon>Chlorobium/Pelodictyon group</taxon>
        <taxon>Pelodictyon</taxon>
    </lineage>
</organism>
<gene>
    <name evidence="1" type="ordered locus">Ppha_0203</name>
</gene>